<name>A0A0M3UG04_9MICC</name>
<keyword evidence="2" id="KW-0812">Transmembrane</keyword>
<evidence type="ECO:0000256" key="1">
    <source>
        <dbReference type="SAM" id="MobiDB-lite"/>
    </source>
</evidence>
<feature type="compositionally biased region" description="Low complexity" evidence="1">
    <location>
        <begin position="75"/>
        <end position="90"/>
    </location>
</feature>
<evidence type="ECO:0000313" key="5">
    <source>
        <dbReference type="Proteomes" id="UP000062833"/>
    </source>
</evidence>
<evidence type="ECO:0000259" key="3">
    <source>
        <dbReference type="PROSITE" id="PS50072"/>
    </source>
</evidence>
<dbReference type="Pfam" id="PF00160">
    <property type="entry name" value="Pro_isomerase"/>
    <property type="match status" value="1"/>
</dbReference>
<feature type="region of interest" description="Disordered" evidence="1">
    <location>
        <begin position="68"/>
        <end position="100"/>
    </location>
</feature>
<evidence type="ECO:0000256" key="2">
    <source>
        <dbReference type="SAM" id="Phobius"/>
    </source>
</evidence>
<accession>A0A0M3UG04</accession>
<keyword evidence="2" id="KW-1133">Transmembrane helix</keyword>
<protein>
    <submittedName>
        <fullName evidence="4">Cyclophilin</fullName>
    </submittedName>
</protein>
<dbReference type="EMBL" id="CP012677">
    <property type="protein sequence ID" value="ALE92235.1"/>
    <property type="molecule type" value="Genomic_DNA"/>
</dbReference>
<dbReference type="KEGG" id="aaq:AOC05_07630"/>
<feature type="domain" description="PPIase cyclophilin-type" evidence="3">
    <location>
        <begin position="116"/>
        <end position="268"/>
    </location>
</feature>
<dbReference type="InterPro" id="IPR029000">
    <property type="entry name" value="Cyclophilin-like_dom_sf"/>
</dbReference>
<gene>
    <name evidence="4" type="ORF">AOC05_07630</name>
</gene>
<evidence type="ECO:0000313" key="4">
    <source>
        <dbReference type="EMBL" id="ALE92235.1"/>
    </source>
</evidence>
<dbReference type="Proteomes" id="UP000062833">
    <property type="component" value="Chromosome"/>
</dbReference>
<dbReference type="InterPro" id="IPR002130">
    <property type="entry name" value="Cyclophilin-type_PPIase_dom"/>
</dbReference>
<dbReference type="SUPFAM" id="SSF50891">
    <property type="entry name" value="Cyclophilin-like"/>
    <property type="match status" value="1"/>
</dbReference>
<keyword evidence="2" id="KW-0472">Membrane</keyword>
<dbReference type="Gene3D" id="2.40.100.10">
    <property type="entry name" value="Cyclophilin-like"/>
    <property type="match status" value="1"/>
</dbReference>
<sequence length="269" mass="27826">MESWPLVNSKKDDREAKARRARMQANQELHQTQITRRKRDNVIAAGAIVVAVGVACVLALTVFTGPKNDVAGDIPSESPSTSASPTAVETNSPTVPNADTAAGKTFTGTLTLNGQQLGVSLDGTTAAQASAVFKSLADENFFAGKDCHRLADSENFGVLQCGSLNGDGNGDPSYQWGPVENSPADGKYPAGTIAVARGQSTYSNGTQFFITFKDTILPQDTGGYTIVGKLTSGLDVVTAIADAGIVPGANSATDGAPKTPVTIDSFTLN</sequence>
<dbReference type="OrthoDB" id="5507614at2"/>
<dbReference type="PROSITE" id="PS50072">
    <property type="entry name" value="CSA_PPIASE_2"/>
    <property type="match status" value="1"/>
</dbReference>
<dbReference type="AlphaFoldDB" id="A0A0M3UG04"/>
<organism evidence="4 5">
    <name type="scientific">Arthrobacter alpinus</name>
    <dbReference type="NCBI Taxonomy" id="656366"/>
    <lineage>
        <taxon>Bacteria</taxon>
        <taxon>Bacillati</taxon>
        <taxon>Actinomycetota</taxon>
        <taxon>Actinomycetes</taxon>
        <taxon>Micrococcales</taxon>
        <taxon>Micrococcaceae</taxon>
        <taxon>Arthrobacter</taxon>
    </lineage>
</organism>
<proteinExistence type="predicted"/>
<dbReference type="PATRIC" id="fig|656366.3.peg.1634"/>
<reference evidence="5" key="1">
    <citation type="submission" date="2015-09" db="EMBL/GenBank/DDBJ databases">
        <title>Complete genome of Arthrobacter alpinus strain R3.8.</title>
        <authorList>
            <person name="See-Too W.S."/>
            <person name="Chan K.G."/>
        </authorList>
    </citation>
    <scope>NUCLEOTIDE SEQUENCE [LARGE SCALE GENOMIC DNA]</scope>
    <source>
        <strain evidence="5">R3.8</strain>
    </source>
</reference>
<feature type="transmembrane region" description="Helical" evidence="2">
    <location>
        <begin position="42"/>
        <end position="63"/>
    </location>
</feature>
<keyword evidence="5" id="KW-1185">Reference proteome</keyword>
<dbReference type="GO" id="GO:0003755">
    <property type="term" value="F:peptidyl-prolyl cis-trans isomerase activity"/>
    <property type="evidence" value="ECO:0007669"/>
    <property type="project" value="InterPro"/>
</dbReference>